<dbReference type="EMBL" id="GBXM01108152">
    <property type="protein sequence ID" value="JAH00425.1"/>
    <property type="molecule type" value="Transcribed_RNA"/>
</dbReference>
<accession>A0A0E9P8N4</accession>
<organism evidence="1">
    <name type="scientific">Anguilla anguilla</name>
    <name type="common">European freshwater eel</name>
    <name type="synonym">Muraena anguilla</name>
    <dbReference type="NCBI Taxonomy" id="7936"/>
    <lineage>
        <taxon>Eukaryota</taxon>
        <taxon>Metazoa</taxon>
        <taxon>Chordata</taxon>
        <taxon>Craniata</taxon>
        <taxon>Vertebrata</taxon>
        <taxon>Euteleostomi</taxon>
        <taxon>Actinopterygii</taxon>
        <taxon>Neopterygii</taxon>
        <taxon>Teleostei</taxon>
        <taxon>Anguilliformes</taxon>
        <taxon>Anguillidae</taxon>
        <taxon>Anguilla</taxon>
    </lineage>
</organism>
<name>A0A0E9P8N4_ANGAN</name>
<dbReference type="AlphaFoldDB" id="A0A0E9P8N4"/>
<sequence length="35" mass="4140">MLYNFLFFLRHFIKILLTLAVATSTNISKKTHYPP</sequence>
<protein>
    <submittedName>
        <fullName evidence="1">Uncharacterized protein</fullName>
    </submittedName>
</protein>
<reference evidence="1" key="2">
    <citation type="journal article" date="2015" name="Fish Shellfish Immunol.">
        <title>Early steps in the European eel (Anguilla anguilla)-Vibrio vulnificus interaction in the gills: Role of the RtxA13 toxin.</title>
        <authorList>
            <person name="Callol A."/>
            <person name="Pajuelo D."/>
            <person name="Ebbesson L."/>
            <person name="Teles M."/>
            <person name="MacKenzie S."/>
            <person name="Amaro C."/>
        </authorList>
    </citation>
    <scope>NUCLEOTIDE SEQUENCE</scope>
</reference>
<proteinExistence type="predicted"/>
<reference evidence="1" key="1">
    <citation type="submission" date="2014-11" db="EMBL/GenBank/DDBJ databases">
        <authorList>
            <person name="Amaro Gonzalez C."/>
        </authorList>
    </citation>
    <scope>NUCLEOTIDE SEQUENCE</scope>
</reference>
<evidence type="ECO:0000313" key="1">
    <source>
        <dbReference type="EMBL" id="JAH00425.1"/>
    </source>
</evidence>